<gene>
    <name evidence="1" type="ORF">Pfra01_002984100</name>
</gene>
<dbReference type="AlphaFoldDB" id="A0A9W7DB26"/>
<protein>
    <submittedName>
        <fullName evidence="1">Unnamed protein product</fullName>
    </submittedName>
</protein>
<comment type="caution">
    <text evidence="1">The sequence shown here is derived from an EMBL/GenBank/DDBJ whole genome shotgun (WGS) entry which is preliminary data.</text>
</comment>
<accession>A0A9W7DB26</accession>
<proteinExistence type="predicted"/>
<organism evidence="1 2">
    <name type="scientific">Phytophthora fragariaefolia</name>
    <dbReference type="NCBI Taxonomy" id="1490495"/>
    <lineage>
        <taxon>Eukaryota</taxon>
        <taxon>Sar</taxon>
        <taxon>Stramenopiles</taxon>
        <taxon>Oomycota</taxon>
        <taxon>Peronosporomycetes</taxon>
        <taxon>Peronosporales</taxon>
        <taxon>Peronosporaceae</taxon>
        <taxon>Phytophthora</taxon>
    </lineage>
</organism>
<reference evidence="1" key="1">
    <citation type="submission" date="2023-04" db="EMBL/GenBank/DDBJ databases">
        <title>Phytophthora fragariaefolia NBRC 109709.</title>
        <authorList>
            <person name="Ichikawa N."/>
            <person name="Sato H."/>
            <person name="Tonouchi N."/>
        </authorList>
    </citation>
    <scope>NUCLEOTIDE SEQUENCE</scope>
    <source>
        <strain evidence="1">NBRC 109709</strain>
    </source>
</reference>
<evidence type="ECO:0000313" key="1">
    <source>
        <dbReference type="EMBL" id="GMG16634.1"/>
    </source>
</evidence>
<name>A0A9W7DB26_9STRA</name>
<dbReference type="Proteomes" id="UP001165121">
    <property type="component" value="Unassembled WGS sequence"/>
</dbReference>
<keyword evidence="2" id="KW-1185">Reference proteome</keyword>
<evidence type="ECO:0000313" key="2">
    <source>
        <dbReference type="Proteomes" id="UP001165121"/>
    </source>
</evidence>
<dbReference type="OrthoDB" id="64915at2759"/>
<dbReference type="EMBL" id="BSXT01018946">
    <property type="protein sequence ID" value="GMG16634.1"/>
    <property type="molecule type" value="Genomic_DNA"/>
</dbReference>
<sequence length="894" mass="100696">MEVAKLRQELTQCWLAESLVQVLERTATQFKVDDLLVVSLGDAAVGDQGGVLSKLVNGFVQQSESLATRNEFSLAGGDWYAHMSDLDELQLWMSESCRGRPTGTLFVIYAPSESEAGAKQVAAVVKNTLALNKTLDGSMVLVVHDPTGLLGLKASSRAAGTSSMYYLEYLATESLHETEGDRRSKLNFIAQPLDSLRDQCGWHFVLQIVGCAPDFTGTVEKSFGAARAKIFETMNQMPFQLLLLILRWSHFHPEIVRACAKKLRRQTQLIPQLRVRQELEELQLQECKLWCGLYPCADHYRKKVVMGLTQDQASSLLFMDTTPQTQRESSKLVRLSQCRLWDTQKQFYKDQGILAWSSGAVPFGVSSSSFLASAYARIAADFLLSNADNIKPSFQENDPPNCFVWEAASGSCKFLHSFMLHFTNIVEADDEFRRRGLLPLVIATDLSEQVLLSRRQMSCFRPFIERGQLDFALFDTHEFINGDASKRGVLELVHAREKLHVGSEGPVALLGNYFLDSLRADIFTVAVQRDCQACNDSNRRGTSSGERVKIQAALLNEDTSSIADIDICLQTIEDPRIQPIYEDIRLNSTLAHVLDNIRCSFELAVEPISSSGLVLFPVEAFQFLLTLVDRKDEADVFPVAILAGDARFSFRDAISSAFITTGTTEQGSMGQLRLEVPQLSPHPECFCLPVDFEIFMVFLEHLGANMSASSEVVSAPANDTFDVFLATINPLRHKATNLRHDASPVAISNSLQLSLKHQFSRFTPGDCDLLWGMMSFDEGARCFSIDTLLVLLAQTGWDFDLFVVLKWELLNRLRQQEECPEMKDYQQLLVEAGKKSWRTFYHMEQQSETDATTRGIRLQLARWFYGNTFHSTRHNRRKSVLTWFYTLFCRIESF</sequence>